<evidence type="ECO:0000313" key="2">
    <source>
        <dbReference type="EMBL" id="QTG01350.1"/>
    </source>
</evidence>
<dbReference type="EMBL" id="JAAMCP010000003">
    <property type="protein sequence ID" value="NTF36273.1"/>
    <property type="molecule type" value="Genomic_DNA"/>
</dbReference>
<dbReference type="RefSeq" id="WP_065698317.1">
    <property type="nucleotide sequence ID" value="NZ_CP049206.1"/>
</dbReference>
<accession>A0AAE7R3M9</accession>
<sequence length="316" mass="36287">MFELIKLLETVYRTISTDLEAWFDQFPEGWAWNVFSDYCVGDPNKANDVFAFAIILNHDTQANLEHYIASVAPSDLKGSRSSSEGLISYLRSPVVFSISYLVERKSKLLRDYMTDDNIRGAIEDMRAVVAQMIVMIPEKVTHYREVDKRLVSFQTEMKRRSRNSNLARQILLCAAFSSIVCRHLAERKKPKMVRWISDRDAMFDKHDKVAFDLSFLYFHLHRMMNGQDALEPEFHFGLPGWDGKNEYAEFIRIADYLAGTLADMKLPEMTFSHKKFEPIFQNLFVNGPNAALVEVLGREGGGVTARRLVPRASVIV</sequence>
<reference evidence="2" key="2">
    <citation type="submission" date="2020-02" db="EMBL/GenBank/DDBJ databases">
        <title>Unexpected conservation and global transmission of agrobacterial virulence plasmids.</title>
        <authorList>
            <person name="Weisberg A.J."/>
            <person name="Davis E.W. II"/>
            <person name="Tabima J.R."/>
            <person name="Belcher M.S."/>
            <person name="Miller M."/>
            <person name="Kuo C.-H."/>
            <person name="Loper J.E."/>
            <person name="Grunwald N.J."/>
            <person name="Putnam M.L."/>
            <person name="Chang J.H."/>
        </authorList>
    </citation>
    <scope>NUCLEOTIDE SEQUENCE</scope>
    <source>
        <strain evidence="2">W2/73</strain>
    </source>
</reference>
<organism evidence="2 3">
    <name type="scientific">Agrobacterium rubi</name>
    <dbReference type="NCBI Taxonomy" id="28099"/>
    <lineage>
        <taxon>Bacteria</taxon>
        <taxon>Pseudomonadati</taxon>
        <taxon>Pseudomonadota</taxon>
        <taxon>Alphaproteobacteria</taxon>
        <taxon>Hyphomicrobiales</taxon>
        <taxon>Rhizobiaceae</taxon>
        <taxon>Rhizobium/Agrobacterium group</taxon>
        <taxon>Agrobacterium</taxon>
    </lineage>
</organism>
<evidence type="ECO:0000313" key="4">
    <source>
        <dbReference type="Proteomes" id="UP000822331"/>
    </source>
</evidence>
<gene>
    <name evidence="1" type="ORF">G6L72_06020</name>
    <name evidence="2" type="ORF">G6M88_13555</name>
</gene>
<keyword evidence="4" id="KW-1185">Reference proteome</keyword>
<reference evidence="1 4" key="1">
    <citation type="journal article" date="2020" name="Science">
        <title>Unexpected conservation and global transmission of agrobacterial virulence plasmids.</title>
        <authorList>
            <person name="Weisberg A.J."/>
            <person name="Davis E.W. 2nd"/>
            <person name="Tabima J."/>
            <person name="Belcher M.S."/>
            <person name="Miller M."/>
            <person name="Kuo C.H."/>
            <person name="Loper J.E."/>
            <person name="Grunwald N.J."/>
            <person name="Putnam M.L."/>
            <person name="Chang J.H."/>
        </authorList>
    </citation>
    <scope>NUCLEOTIDE SEQUENCE [LARGE SCALE GENOMIC DNA]</scope>
    <source>
        <strain evidence="1 4">A19/93</strain>
    </source>
</reference>
<dbReference type="KEGG" id="arui:G6M88_13555"/>
<protein>
    <submittedName>
        <fullName evidence="2">Uncharacterized protein</fullName>
    </submittedName>
</protein>
<dbReference type="Proteomes" id="UP000663912">
    <property type="component" value="Chromosome 1"/>
</dbReference>
<proteinExistence type="predicted"/>
<evidence type="ECO:0000313" key="1">
    <source>
        <dbReference type="EMBL" id="NTF36273.1"/>
    </source>
</evidence>
<dbReference type="AlphaFoldDB" id="A0AAE7R3M9"/>
<dbReference type="Proteomes" id="UP000822331">
    <property type="component" value="Unassembled WGS sequence"/>
</dbReference>
<evidence type="ECO:0000313" key="3">
    <source>
        <dbReference type="Proteomes" id="UP000663912"/>
    </source>
</evidence>
<dbReference type="EMBL" id="CP049206">
    <property type="protein sequence ID" value="QTG01350.1"/>
    <property type="molecule type" value="Genomic_DNA"/>
</dbReference>
<name>A0AAE7R3M9_9HYPH</name>